<evidence type="ECO:0000313" key="3">
    <source>
        <dbReference type="WBParaSite" id="Hba_08349"/>
    </source>
</evidence>
<protein>
    <submittedName>
        <fullName evidence="3">SUN domain-containing protein</fullName>
    </submittedName>
</protein>
<keyword evidence="1" id="KW-0812">Transmembrane</keyword>
<accession>A0A1I7WTD6</accession>
<sequence>MKNFTICSRALAMSETVVNESTLGTEKVCWSDGYLILEDEICDDSVESTTLSFYFYKGNKEVELNTGTRSFTLNDQDDYEGNNMCFEDNYKLILNTIFHMAFNNSFLEFLYHVHVLNYYLLFFFKERNYTKSKFELGYYLKYLIKDRKYQNIFTLMGQTSNDYLNIQVMITLCETKIIIIIIIIIANIKKKLNQNLVMKQGSPIKNKMNVHNHRDERNRTWKEKSRRPRVGVIHRTVNLIVTIFKQYWIWFYKISLDKCYSEMVQLESLMRRAVYENSSTIATANHIERLGLGSAMGAVLNAVGSRVSIIVFLCILPISFQGYFSQKTNSHNLNGYGYGMSSLSVRTQGSSYTKPLLSMRITSVLVGTAVAEIIGIGNQEVEDNPNVIHFVFSHNSYLTLDICFISSKSEAELISKNVNGKLALLNDLFQMILKYSKTCFCNNCLDIGACPLGPFSSDE</sequence>
<keyword evidence="1" id="KW-0472">Membrane</keyword>
<keyword evidence="1" id="KW-1133">Transmembrane helix</keyword>
<proteinExistence type="predicted"/>
<evidence type="ECO:0000313" key="2">
    <source>
        <dbReference type="Proteomes" id="UP000095283"/>
    </source>
</evidence>
<feature type="transmembrane region" description="Helical" evidence="1">
    <location>
        <begin position="298"/>
        <end position="320"/>
    </location>
</feature>
<dbReference type="WBParaSite" id="Hba_08349">
    <property type="protein sequence ID" value="Hba_08349"/>
    <property type="gene ID" value="Hba_08349"/>
</dbReference>
<dbReference type="AlphaFoldDB" id="A0A1I7WTD6"/>
<keyword evidence="2" id="KW-1185">Reference proteome</keyword>
<dbReference type="Proteomes" id="UP000095283">
    <property type="component" value="Unplaced"/>
</dbReference>
<feature type="transmembrane region" description="Helical" evidence="1">
    <location>
        <begin position="232"/>
        <end position="251"/>
    </location>
</feature>
<reference evidence="3" key="1">
    <citation type="submission" date="2016-11" db="UniProtKB">
        <authorList>
            <consortium name="WormBaseParasite"/>
        </authorList>
    </citation>
    <scope>IDENTIFICATION</scope>
</reference>
<evidence type="ECO:0000256" key="1">
    <source>
        <dbReference type="SAM" id="Phobius"/>
    </source>
</evidence>
<feature type="transmembrane region" description="Helical" evidence="1">
    <location>
        <begin position="106"/>
        <end position="124"/>
    </location>
</feature>
<organism evidence="2 3">
    <name type="scientific">Heterorhabditis bacteriophora</name>
    <name type="common">Entomopathogenic nematode worm</name>
    <dbReference type="NCBI Taxonomy" id="37862"/>
    <lineage>
        <taxon>Eukaryota</taxon>
        <taxon>Metazoa</taxon>
        <taxon>Ecdysozoa</taxon>
        <taxon>Nematoda</taxon>
        <taxon>Chromadorea</taxon>
        <taxon>Rhabditida</taxon>
        <taxon>Rhabditina</taxon>
        <taxon>Rhabditomorpha</taxon>
        <taxon>Strongyloidea</taxon>
        <taxon>Heterorhabditidae</taxon>
        <taxon>Heterorhabditis</taxon>
    </lineage>
</organism>
<feature type="transmembrane region" description="Helical" evidence="1">
    <location>
        <begin position="166"/>
        <end position="188"/>
    </location>
</feature>
<name>A0A1I7WTD6_HETBA</name>